<comment type="caution">
    <text evidence="1">The sequence shown here is derived from an EMBL/GenBank/DDBJ whole genome shotgun (WGS) entry which is preliminary data.</text>
</comment>
<reference evidence="1" key="1">
    <citation type="submission" date="2023-04" db="EMBL/GenBank/DDBJ databases">
        <title>Ambrosiozyma monospora NBRC 1965.</title>
        <authorList>
            <person name="Ichikawa N."/>
            <person name="Sato H."/>
            <person name="Tonouchi N."/>
        </authorList>
    </citation>
    <scope>NUCLEOTIDE SEQUENCE</scope>
    <source>
        <strain evidence="1">NBRC 1965</strain>
    </source>
</reference>
<proteinExistence type="predicted"/>
<sequence>MDSSTMLNNYMNLQPTMGIPGIHIINIIERSTTANQQLIFPSFFHLLFSTLQHRYGISSVQVSQYPRYPHHRTIHHHKSTANFPQLFPFTIFNTPIHGRYFQCASINIFNWVKMVDYQLELDKVDLIATSHQVYSLISMSYGPWTLNGAIWFPYPSSLTNIDISRGGPIKLCIYNNNSITYLPT</sequence>
<organism evidence="1 2">
    <name type="scientific">Ambrosiozyma monospora</name>
    <name type="common">Yeast</name>
    <name type="synonym">Endomycopsis monosporus</name>
    <dbReference type="NCBI Taxonomy" id="43982"/>
    <lineage>
        <taxon>Eukaryota</taxon>
        <taxon>Fungi</taxon>
        <taxon>Dikarya</taxon>
        <taxon>Ascomycota</taxon>
        <taxon>Saccharomycotina</taxon>
        <taxon>Pichiomycetes</taxon>
        <taxon>Pichiales</taxon>
        <taxon>Pichiaceae</taxon>
        <taxon>Ambrosiozyma</taxon>
    </lineage>
</organism>
<dbReference type="EMBL" id="BSXU01002564">
    <property type="protein sequence ID" value="GMG38465.1"/>
    <property type="molecule type" value="Genomic_DNA"/>
</dbReference>
<evidence type="ECO:0000313" key="1">
    <source>
        <dbReference type="EMBL" id="GMG38465.1"/>
    </source>
</evidence>
<accession>A0A9W6YZ41</accession>
<protein>
    <submittedName>
        <fullName evidence="1">Unnamed protein product</fullName>
    </submittedName>
</protein>
<name>A0A9W6YZ41_AMBMO</name>
<dbReference type="Proteomes" id="UP001165063">
    <property type="component" value="Unassembled WGS sequence"/>
</dbReference>
<evidence type="ECO:0000313" key="2">
    <source>
        <dbReference type="Proteomes" id="UP001165063"/>
    </source>
</evidence>
<gene>
    <name evidence="1" type="ORF">Amon01_000495500</name>
</gene>
<dbReference type="AlphaFoldDB" id="A0A9W6YZ41"/>
<keyword evidence="2" id="KW-1185">Reference proteome</keyword>